<dbReference type="Proteomes" id="UP000019494">
    <property type="component" value="Unassembled WGS sequence"/>
</dbReference>
<dbReference type="AlphaFoldDB" id="W9GJR1"/>
<dbReference type="InterPro" id="IPR047976">
    <property type="entry name" value="Anti_VapB2-like"/>
</dbReference>
<evidence type="ECO:0000313" key="1">
    <source>
        <dbReference type="EMBL" id="EWT05028.1"/>
    </source>
</evidence>
<dbReference type="RefSeq" id="WP_034718776.1">
    <property type="nucleotide sequence ID" value="NZ_AWQS01000155.1"/>
</dbReference>
<dbReference type="Gene3D" id="2.10.260.10">
    <property type="match status" value="1"/>
</dbReference>
<comment type="caution">
    <text evidence="1">The sequence shown here is derived from an EMBL/GenBank/DDBJ whole genome shotgun (WGS) entry which is preliminary data.</text>
</comment>
<dbReference type="PANTHER" id="PTHR37550">
    <property type="entry name" value="ANTITOXIN VAPB1"/>
    <property type="match status" value="1"/>
</dbReference>
<dbReference type="OrthoDB" id="5298361at2"/>
<keyword evidence="2" id="KW-1185">Reference proteome</keyword>
<evidence type="ECO:0000313" key="2">
    <source>
        <dbReference type="Proteomes" id="UP000019494"/>
    </source>
</evidence>
<proteinExistence type="predicted"/>
<name>W9GJR1_9MICO</name>
<dbReference type="InterPro" id="IPR037914">
    <property type="entry name" value="SpoVT-AbrB_sf"/>
</dbReference>
<gene>
    <name evidence="1" type="ORF">N864_01580</name>
</gene>
<dbReference type="PANTHER" id="PTHR37550:SF3">
    <property type="entry name" value="ANTITOXIN VAPB1"/>
    <property type="match status" value="1"/>
</dbReference>
<accession>W9GJR1</accession>
<sequence>MTRTTVFRNNKMQAVRLPKDVALPEDVREVDVIAVGESRVIIPAGSRIDYWFDHGLRVTADFLAHRGQPEPQERAGL</sequence>
<dbReference type="NCBIfam" id="NF040493">
    <property type="entry name" value="TA_anti_VapB"/>
    <property type="match status" value="1"/>
</dbReference>
<dbReference type="InterPro" id="IPR051734">
    <property type="entry name" value="VapB_TA_antitoxins"/>
</dbReference>
<reference evidence="2" key="1">
    <citation type="submission" date="2013-08" db="EMBL/GenBank/DDBJ databases">
        <title>Intrasporangium oryzae NRRL B-24470.</title>
        <authorList>
            <person name="Liu H."/>
            <person name="Wang G."/>
        </authorList>
    </citation>
    <scope>NUCLEOTIDE SEQUENCE [LARGE SCALE GENOMIC DNA]</scope>
    <source>
        <strain evidence="2">Q5-1</strain>
    </source>
</reference>
<dbReference type="SUPFAM" id="SSF89447">
    <property type="entry name" value="AbrB/MazE/MraZ-like"/>
    <property type="match status" value="1"/>
</dbReference>
<protein>
    <submittedName>
        <fullName evidence="1">Antitoxin</fullName>
    </submittedName>
</protein>
<dbReference type="EMBL" id="AWQS01000155">
    <property type="protein sequence ID" value="EWT05028.1"/>
    <property type="molecule type" value="Genomic_DNA"/>
</dbReference>
<organism evidence="1 2">
    <name type="scientific">Intrasporangium chromatireducens Q5-1</name>
    <dbReference type="NCBI Taxonomy" id="584657"/>
    <lineage>
        <taxon>Bacteria</taxon>
        <taxon>Bacillati</taxon>
        <taxon>Actinomycetota</taxon>
        <taxon>Actinomycetes</taxon>
        <taxon>Micrococcales</taxon>
        <taxon>Intrasporangiaceae</taxon>
        <taxon>Intrasporangium</taxon>
    </lineage>
</organism>